<dbReference type="InterPro" id="IPR007291">
    <property type="entry name" value="Capsid_protein"/>
</dbReference>
<dbReference type="GO" id="GO:0042025">
    <property type="term" value="C:host cell nucleus"/>
    <property type="evidence" value="ECO:0007669"/>
    <property type="project" value="UniProtKB-SubCell"/>
</dbReference>
<keyword evidence="8" id="KW-1048">Host nucleus</keyword>
<evidence type="ECO:0000256" key="5">
    <source>
        <dbReference type="ARBA" id="ARBA00022431"/>
    </source>
</evidence>
<evidence type="ECO:0000313" key="22">
    <source>
        <dbReference type="Proteomes" id="UP000104653"/>
    </source>
</evidence>
<keyword evidence="11" id="KW-1161">Viral attachment to host cell</keyword>
<dbReference type="Pfam" id="PF04162">
    <property type="entry name" value="Gyro_capsid"/>
    <property type="match status" value="1"/>
</dbReference>
<dbReference type="GO" id="GO:0039615">
    <property type="term" value="C:T=1 icosahedral viral capsid"/>
    <property type="evidence" value="ECO:0007669"/>
    <property type="project" value="UniProtKB-KW"/>
</dbReference>
<evidence type="ECO:0000256" key="3">
    <source>
        <dbReference type="ARBA" id="ARBA00010628"/>
    </source>
</evidence>
<keyword evidence="9" id="KW-0945">Host-virus interaction</keyword>
<evidence type="ECO:0000256" key="1">
    <source>
        <dbReference type="ARBA" id="ARBA00004147"/>
    </source>
</evidence>
<evidence type="ECO:0000256" key="10">
    <source>
        <dbReference type="ARBA" id="ARBA00022595"/>
    </source>
</evidence>
<evidence type="ECO:0000313" key="21">
    <source>
        <dbReference type="EMBL" id="AMZ04133.1"/>
    </source>
</evidence>
<keyword evidence="14" id="KW-0426">Late protein</keyword>
<comment type="subunit">
    <text evidence="20">Homomultimer. Interacts with Rep; this interaction relocates Rep into the nucleus.</text>
</comment>
<keyword evidence="16" id="KW-1160">Virus entry into host cell</keyword>
<evidence type="ECO:0000256" key="7">
    <source>
        <dbReference type="ARBA" id="ARBA00022561"/>
    </source>
</evidence>
<evidence type="ECO:0000256" key="19">
    <source>
        <dbReference type="ARBA" id="ARBA00031336"/>
    </source>
</evidence>
<dbReference type="GO" id="GO:0019062">
    <property type="term" value="P:virion attachment to host cell"/>
    <property type="evidence" value="ECO:0007669"/>
    <property type="project" value="UniProtKB-KW"/>
</dbReference>
<keyword evidence="6" id="KW-1163">Viral penetration into host nucleus</keyword>
<evidence type="ECO:0000256" key="9">
    <source>
        <dbReference type="ARBA" id="ARBA00022581"/>
    </source>
</evidence>
<comment type="subcellular location">
    <subcellularLocation>
        <location evidence="1">Host nucleus</location>
    </subcellularLocation>
    <subcellularLocation>
        <location evidence="2">Virion</location>
    </subcellularLocation>
</comment>
<evidence type="ECO:0000256" key="8">
    <source>
        <dbReference type="ARBA" id="ARBA00022562"/>
    </source>
</evidence>
<evidence type="ECO:0000256" key="18">
    <source>
        <dbReference type="ARBA" id="ARBA00030635"/>
    </source>
</evidence>
<protein>
    <recommendedName>
        <fullName evidence="4">Capsid protein</fullName>
    </recommendedName>
    <alternativeName>
        <fullName evidence="18">CA1</fullName>
    </alternativeName>
    <alternativeName>
        <fullName evidence="19">Coat protein</fullName>
    </alternativeName>
</protein>
<reference evidence="21 22" key="1">
    <citation type="submission" date="2015-11" db="EMBL/GenBank/DDBJ databases">
        <title>Molecular characterization of avian gyrovirus 2 from commercial poultry farms in Italy.</title>
        <authorList>
            <person name="Varela A.P.M."/>
        </authorList>
    </citation>
    <scope>NUCLEOTIDE SEQUENCE [LARGE SCALE GENOMIC DNA]</scope>
    <source>
        <strain evidence="21">S53/It</strain>
    </source>
</reference>
<organism evidence="21 22">
    <name type="scientific">Avian gyrovirus 2</name>
    <dbReference type="NCBI Taxonomy" id="1002273"/>
    <lineage>
        <taxon>Viruses</taxon>
        <taxon>Monodnaviria</taxon>
        <taxon>Shotokuvirae</taxon>
        <taxon>Commensaviricota</taxon>
        <taxon>Cardeaviricetes</taxon>
        <taxon>Sanitavirales</taxon>
        <taxon>Anelloviridae</taxon>
        <taxon>Gyrovirus</taxon>
        <taxon>Gyrovirus galga1</taxon>
    </lineage>
</organism>
<comment type="similarity">
    <text evidence="3">Belongs to the gyrovirus capsid protein family.</text>
</comment>
<dbReference type="GO" id="GO:0003677">
    <property type="term" value="F:DNA binding"/>
    <property type="evidence" value="ECO:0007669"/>
    <property type="project" value="UniProtKB-KW"/>
</dbReference>
<keyword evidence="10" id="KW-1162">Viral penetration into host cytoplasm</keyword>
<dbReference type="EMBL" id="KU168250">
    <property type="protein sequence ID" value="AMZ04133.1"/>
    <property type="molecule type" value="Genomic_DNA"/>
</dbReference>
<keyword evidence="7" id="KW-0167">Capsid protein</keyword>
<keyword evidence="12" id="KW-0946">Virion</keyword>
<dbReference type="GO" id="GO:0043657">
    <property type="term" value="C:host cell"/>
    <property type="evidence" value="ECO:0007669"/>
    <property type="project" value="GOC"/>
</dbReference>
<evidence type="ECO:0000256" key="12">
    <source>
        <dbReference type="ARBA" id="ARBA00022844"/>
    </source>
</evidence>
<evidence type="ECO:0000256" key="6">
    <source>
        <dbReference type="ARBA" id="ARBA00022524"/>
    </source>
</evidence>
<name>A0A159ZTC7_9VIRU</name>
<evidence type="ECO:0000256" key="15">
    <source>
        <dbReference type="ARBA" id="ARBA00023125"/>
    </source>
</evidence>
<keyword evidence="5" id="KW-1140">T=1 icosahedral capsid protein</keyword>
<evidence type="ECO:0000256" key="2">
    <source>
        <dbReference type="ARBA" id="ARBA00004328"/>
    </source>
</evidence>
<keyword evidence="15" id="KW-0238">DNA-binding</keyword>
<evidence type="ECO:0000256" key="11">
    <source>
        <dbReference type="ARBA" id="ARBA00022804"/>
    </source>
</evidence>
<evidence type="ECO:0000256" key="4">
    <source>
        <dbReference type="ARBA" id="ARBA00018091"/>
    </source>
</evidence>
<keyword evidence="13" id="KW-1164">Virus endocytosis by host</keyword>
<evidence type="ECO:0000256" key="14">
    <source>
        <dbReference type="ARBA" id="ARBA00022921"/>
    </source>
</evidence>
<evidence type="ECO:0000256" key="20">
    <source>
        <dbReference type="ARBA" id="ARBA00046371"/>
    </source>
</evidence>
<dbReference type="GO" id="GO:0075732">
    <property type="term" value="P:viral penetration into host nucleus"/>
    <property type="evidence" value="ECO:0007669"/>
    <property type="project" value="UniProtKB-KW"/>
</dbReference>
<comment type="function">
    <text evidence="17">Self-assembles to form the virion icosahedral capsid with a T=1 symmetry. This very small capsid (25 nm in diameter) allows the virus to be very stable in the environment and resistant to some disinfectants, including detergents. Essential for the initial attachment to host receptors. After attachment, the virus is endocytosed and traffics to the nucleus. The capsid protein binds and transports the viral genome and Rep across the nuclear envelope.</text>
</comment>
<evidence type="ECO:0000256" key="17">
    <source>
        <dbReference type="ARBA" id="ARBA00025551"/>
    </source>
</evidence>
<accession>A0A159ZTC7</accession>
<evidence type="ECO:0000256" key="13">
    <source>
        <dbReference type="ARBA" id="ARBA00022890"/>
    </source>
</evidence>
<proteinExistence type="inferred from homology"/>
<sequence length="471" mass="54195">MARLRRRRPRGRFGFYHRGRWHWRHRLRRRRYSRRGKFRYARRRSFDRRVKRRIFNPHPGSYVVRLPNPYNKLTLFFQGIVFIPEAQAFVKSTYKKTNLTVCHVASINVNLREFMLATMPLDAKSKIGGPNPYPQHLQGCQWSAQTTQDAWPYAAGMSETKRPSVPPSEWWRWALLVMHPRAPGRFYNAPKLMTLDAMGDLLGGWQLFRHVKTKFRVLATMGQGAFSPVASLLVQNDYWSRRHLEGFPVKGAPPMCTMQRKTQQYGNVESNAPADEQWLPVNPPDPPVYPNQGGCSQNVAPGIYRLAGLEDSSRCFYSKACFPSFAALSAMGAPWSFPSTQKPIQRGSFNKHSITGTGDPQGRRWLTLVPKGVEWITDDTMEPTQLDTDIATLFLAQGSPVWAPYKFGTFHKAMALTAMQTTPWCVVKVRSIWQLGNQRQPYPWQVNWYNEHTATDRYNPILPPDPPSINN</sequence>
<evidence type="ECO:0000256" key="16">
    <source>
        <dbReference type="ARBA" id="ARBA00023296"/>
    </source>
</evidence>
<dbReference type="GO" id="GO:0075509">
    <property type="term" value="P:endocytosis involved in viral entry into host cell"/>
    <property type="evidence" value="ECO:0007669"/>
    <property type="project" value="UniProtKB-KW"/>
</dbReference>
<dbReference type="Proteomes" id="UP000104653">
    <property type="component" value="Genome"/>
</dbReference>